<dbReference type="PANTHER" id="PTHR42935">
    <property type="entry name" value="SLR0930 PROTEIN"/>
    <property type="match status" value="1"/>
</dbReference>
<evidence type="ECO:0000313" key="3">
    <source>
        <dbReference type="Proteomes" id="UP000008206"/>
    </source>
</evidence>
<evidence type="ECO:0000259" key="1">
    <source>
        <dbReference type="SMART" id="SM00382"/>
    </source>
</evidence>
<dbReference type="STRING" id="497965.Cyan7822_0036"/>
<feature type="domain" description="AAA+ ATPase" evidence="1">
    <location>
        <begin position="218"/>
        <end position="330"/>
    </location>
</feature>
<reference evidence="3" key="1">
    <citation type="journal article" date="2011" name="MBio">
        <title>Novel metabolic attributes of the genus Cyanothece, comprising a group of unicellular nitrogen-fixing Cyanobacteria.</title>
        <authorList>
            <person name="Bandyopadhyay A."/>
            <person name="Elvitigala T."/>
            <person name="Welsh E."/>
            <person name="Stockel J."/>
            <person name="Liberton M."/>
            <person name="Min H."/>
            <person name="Sherman L.A."/>
            <person name="Pakrasi H.B."/>
        </authorList>
    </citation>
    <scope>NUCLEOTIDE SEQUENCE [LARGE SCALE GENOMIC DNA]</scope>
    <source>
        <strain evidence="3">PCC 7822</strain>
    </source>
</reference>
<organism evidence="2 3">
    <name type="scientific">Gloeothece verrucosa (strain PCC 7822)</name>
    <name type="common">Cyanothece sp. (strain PCC 7822)</name>
    <dbReference type="NCBI Taxonomy" id="497965"/>
    <lineage>
        <taxon>Bacteria</taxon>
        <taxon>Bacillati</taxon>
        <taxon>Cyanobacteriota</taxon>
        <taxon>Cyanophyceae</taxon>
        <taxon>Oscillatoriophycideae</taxon>
        <taxon>Chroococcales</taxon>
        <taxon>Aphanothecaceae</taxon>
        <taxon>Gloeothece</taxon>
        <taxon>Gloeothece verrucosa</taxon>
    </lineage>
</organism>
<dbReference type="Gene3D" id="3.40.50.300">
    <property type="entry name" value="P-loop containing nucleotide triphosphate hydrolases"/>
    <property type="match status" value="1"/>
</dbReference>
<dbReference type="InterPro" id="IPR003593">
    <property type="entry name" value="AAA+_ATPase"/>
</dbReference>
<evidence type="ECO:0000313" key="2">
    <source>
        <dbReference type="EMBL" id="ADN12088.1"/>
    </source>
</evidence>
<proteinExistence type="predicted"/>
<protein>
    <recommendedName>
        <fullName evidence="1">AAA+ ATPase domain-containing protein</fullName>
    </recommendedName>
</protein>
<dbReference type="RefSeq" id="WP_013320198.1">
    <property type="nucleotide sequence ID" value="NC_014501.1"/>
</dbReference>
<dbReference type="HOGENOM" id="CLU_039512_1_1_3"/>
<dbReference type="Pfam" id="PF05673">
    <property type="entry name" value="DUF815"/>
    <property type="match status" value="1"/>
</dbReference>
<dbReference type="InterPro" id="IPR008533">
    <property type="entry name" value="DUF815"/>
</dbReference>
<gene>
    <name evidence="2" type="ordered locus">Cyan7822_0036</name>
</gene>
<dbReference type="SUPFAM" id="SSF52540">
    <property type="entry name" value="P-loop containing nucleoside triphosphate hydrolases"/>
    <property type="match status" value="1"/>
</dbReference>
<dbReference type="InterPro" id="IPR027417">
    <property type="entry name" value="P-loop_NTPase"/>
</dbReference>
<dbReference type="KEGG" id="cyj:Cyan7822_0036"/>
<dbReference type="Proteomes" id="UP000008206">
    <property type="component" value="Chromosome"/>
</dbReference>
<dbReference type="AlphaFoldDB" id="E0UHE7"/>
<dbReference type="eggNOG" id="COG2607">
    <property type="taxonomic scope" value="Bacteria"/>
</dbReference>
<dbReference type="SMART" id="SM00382">
    <property type="entry name" value="AAA"/>
    <property type="match status" value="1"/>
</dbReference>
<dbReference type="EMBL" id="CP002198">
    <property type="protein sequence ID" value="ADN12088.1"/>
    <property type="molecule type" value="Genomic_DNA"/>
</dbReference>
<dbReference type="PANTHER" id="PTHR42935:SF1">
    <property type="entry name" value="SLR0930 PROTEIN"/>
    <property type="match status" value="1"/>
</dbReference>
<dbReference type="CDD" id="cd00009">
    <property type="entry name" value="AAA"/>
    <property type="match status" value="1"/>
</dbReference>
<keyword evidence="3" id="KW-1185">Reference proteome</keyword>
<accession>E0UHE7</accession>
<name>E0UHE7_GLOV7</name>
<sequence>MNQSLYYQIYSLILYQSVFTNEVGEAFLNLLQALAQEQQTSTKIALLKAYGSWVKSLAARNISWQDFMIEQILWDDNPFSRQVQKKSLEELPHSLIDAVKYDLTILQSVYHCQPEKITEWVQKYTQVDFALIPWTFPSIKTSFLTSQVNWADTVEDLANYYRKQGSGIFAQYKAFRWQNGNLAGIANPDPIKLQEIVAYESQKESLVKNTEFLLAGYPALHVLLYGSRGTGKSSLVKALLQQYHEQGLRLIEVGKSELKDLGIILEELRDLPQKFIIFVDDLSFEEDDEAFKALKVVLEGSLTAKARNVVVYATSNRRHLIREFFGDRPRPSEGDEVHAWDTVQEKLSFSDRFGLTLTFEAANQDTYLEIVRVLAQQANIPLSWEEIEQKAKQWAIRHNGRSGRTARQFIDFLLGELKRAAG</sequence>